<dbReference type="PANTHER" id="PTHR34512:SF30">
    <property type="entry name" value="OUTER MEMBRANE PROTEIN ASSEMBLY FACTOR BAMB"/>
    <property type="match status" value="1"/>
</dbReference>
<keyword evidence="1" id="KW-0732">Signal</keyword>
<sequence length="417" mass="46731" precursor="true">MKKQNLLITACLILLFVPKNAPLFGADPVKSSWPQWRGPSRDGFIQGLKLPESLSENRLKQTWQVKLSPSYSGPIVDADRVFVTETQDKKNEVVRALDRKTGQELWKQDWQGAMTVPFFAKANGDWIRATPAFDGERLYVAGIRDVLVCLDADSGEELWRLDFVKKLGTNLPAFGFASSPLIIGDHVFVQAGGGLCKVDKLSGEIQWRVLDDGGGMFGSAFSSPYYAELNGEPQLIVQTRTKLAGIDPEDGKILWSQKIPAFRGMNILTPTVYKNSVFTSSYGGGSFLFTTSKNESGWNLAETWTNKTQAYMSSPIIIDGHAYLHLRNQRFTCIDLETGKDRWTTTPFGKYWSCVTDGEKILALDQKGDLLLIRANPEKFDLIDRRKIADDSWAHIAVSGNEIFVRALNDLSVYRWE</sequence>
<evidence type="ECO:0000313" key="3">
    <source>
        <dbReference type="EMBL" id="QDT96099.1"/>
    </source>
</evidence>
<dbReference type="InterPro" id="IPR011047">
    <property type="entry name" value="Quinoprotein_ADH-like_sf"/>
</dbReference>
<dbReference type="InterPro" id="IPR002372">
    <property type="entry name" value="PQQ_rpt_dom"/>
</dbReference>
<dbReference type="InterPro" id="IPR015943">
    <property type="entry name" value="WD40/YVTN_repeat-like_dom_sf"/>
</dbReference>
<dbReference type="Gene3D" id="2.130.10.10">
    <property type="entry name" value="YVTN repeat-like/Quinoprotein amine dehydrogenase"/>
    <property type="match status" value="1"/>
</dbReference>
<name>A0A517VT18_9PLAN</name>
<evidence type="ECO:0000313" key="4">
    <source>
        <dbReference type="Proteomes" id="UP000318704"/>
    </source>
</evidence>
<evidence type="ECO:0000256" key="1">
    <source>
        <dbReference type="SAM" id="SignalP"/>
    </source>
</evidence>
<dbReference type="KEGG" id="gaw:V144x_15520"/>
<dbReference type="AlphaFoldDB" id="A0A517VT18"/>
<reference evidence="3 4" key="1">
    <citation type="submission" date="2019-03" db="EMBL/GenBank/DDBJ databases">
        <title>Deep-cultivation of Planctomycetes and their phenomic and genomic characterization uncovers novel biology.</title>
        <authorList>
            <person name="Wiegand S."/>
            <person name="Jogler M."/>
            <person name="Boedeker C."/>
            <person name="Pinto D."/>
            <person name="Vollmers J."/>
            <person name="Rivas-Marin E."/>
            <person name="Kohn T."/>
            <person name="Peeters S.H."/>
            <person name="Heuer A."/>
            <person name="Rast P."/>
            <person name="Oberbeckmann S."/>
            <person name="Bunk B."/>
            <person name="Jeske O."/>
            <person name="Meyerdierks A."/>
            <person name="Storesund J.E."/>
            <person name="Kallscheuer N."/>
            <person name="Luecker S."/>
            <person name="Lage O.M."/>
            <person name="Pohl T."/>
            <person name="Merkel B.J."/>
            <person name="Hornburger P."/>
            <person name="Mueller R.-W."/>
            <person name="Bruemmer F."/>
            <person name="Labrenz M."/>
            <person name="Spormann A.M."/>
            <person name="Op den Camp H."/>
            <person name="Overmann J."/>
            <person name="Amann R."/>
            <person name="Jetten M.S.M."/>
            <person name="Mascher T."/>
            <person name="Medema M.H."/>
            <person name="Devos D.P."/>
            <person name="Kaster A.-K."/>
            <person name="Ovreas L."/>
            <person name="Rohde M."/>
            <person name="Galperin M.Y."/>
            <person name="Jogler C."/>
        </authorList>
    </citation>
    <scope>NUCLEOTIDE SEQUENCE [LARGE SCALE GENOMIC DNA]</scope>
    <source>
        <strain evidence="3 4">V144</strain>
    </source>
</reference>
<dbReference type="EMBL" id="CP037920">
    <property type="protein sequence ID" value="QDT96099.1"/>
    <property type="molecule type" value="Genomic_DNA"/>
</dbReference>
<dbReference type="SMART" id="SM00564">
    <property type="entry name" value="PQQ"/>
    <property type="match status" value="5"/>
</dbReference>
<feature type="domain" description="Pyrrolo-quinoline quinone repeat" evidence="2">
    <location>
        <begin position="91"/>
        <end position="345"/>
    </location>
</feature>
<accession>A0A517VT18</accession>
<dbReference type="PANTHER" id="PTHR34512">
    <property type="entry name" value="CELL SURFACE PROTEIN"/>
    <property type="match status" value="1"/>
</dbReference>
<dbReference type="InterPro" id="IPR018391">
    <property type="entry name" value="PQQ_b-propeller_rpt"/>
</dbReference>
<feature type="chain" id="PRO_5021815423" evidence="1">
    <location>
        <begin position="22"/>
        <end position="417"/>
    </location>
</feature>
<gene>
    <name evidence="3" type="primary">bamB_2</name>
    <name evidence="3" type="ORF">V144x_15520</name>
</gene>
<organism evidence="3 4">
    <name type="scientific">Gimesia aquarii</name>
    <dbReference type="NCBI Taxonomy" id="2527964"/>
    <lineage>
        <taxon>Bacteria</taxon>
        <taxon>Pseudomonadati</taxon>
        <taxon>Planctomycetota</taxon>
        <taxon>Planctomycetia</taxon>
        <taxon>Planctomycetales</taxon>
        <taxon>Planctomycetaceae</taxon>
        <taxon>Gimesia</taxon>
    </lineage>
</organism>
<dbReference type="Proteomes" id="UP000318704">
    <property type="component" value="Chromosome"/>
</dbReference>
<evidence type="ECO:0000259" key="2">
    <source>
        <dbReference type="Pfam" id="PF13360"/>
    </source>
</evidence>
<feature type="signal peptide" evidence="1">
    <location>
        <begin position="1"/>
        <end position="21"/>
    </location>
</feature>
<protein>
    <submittedName>
        <fullName evidence="3">Outer membrane protein assembly factor BamB</fullName>
    </submittedName>
</protein>
<dbReference type="RefSeq" id="WP_144983656.1">
    <property type="nucleotide sequence ID" value="NZ_CP037920.1"/>
</dbReference>
<dbReference type="Pfam" id="PF13360">
    <property type="entry name" value="PQQ_2"/>
    <property type="match status" value="1"/>
</dbReference>
<proteinExistence type="predicted"/>
<dbReference type="SUPFAM" id="SSF50998">
    <property type="entry name" value="Quinoprotein alcohol dehydrogenase-like"/>
    <property type="match status" value="1"/>
</dbReference>